<keyword evidence="6 9" id="KW-0812">Transmembrane</keyword>
<dbReference type="CDD" id="cd06261">
    <property type="entry name" value="TM_PBP2"/>
    <property type="match status" value="1"/>
</dbReference>
<reference evidence="12" key="1">
    <citation type="journal article" date="2019" name="Int. J. Syst. Evol. Microbiol.">
        <title>The Global Catalogue of Microorganisms (GCM) 10K type strain sequencing project: providing services to taxonomists for standard genome sequencing and annotation.</title>
        <authorList>
            <consortium name="The Broad Institute Genomics Platform"/>
            <consortium name="The Broad Institute Genome Sequencing Center for Infectious Disease"/>
            <person name="Wu L."/>
            <person name="Ma J."/>
        </authorList>
    </citation>
    <scope>NUCLEOTIDE SEQUENCE [LARGE SCALE GENOMIC DNA]</scope>
    <source>
        <strain evidence="12">CCUG 63419</strain>
    </source>
</reference>
<dbReference type="InterPro" id="IPR035906">
    <property type="entry name" value="MetI-like_sf"/>
</dbReference>
<feature type="domain" description="ABC transmembrane type-1" evidence="10">
    <location>
        <begin position="73"/>
        <end position="277"/>
    </location>
</feature>
<keyword evidence="12" id="KW-1185">Reference proteome</keyword>
<dbReference type="PANTHER" id="PTHR43470:SF3">
    <property type="entry name" value="PHOSPHATE TRANSPORT SYSTEM PERMEASE PROTEIN PSTA-RELATED"/>
    <property type="match status" value="1"/>
</dbReference>
<feature type="transmembrane region" description="Helical" evidence="9">
    <location>
        <begin position="114"/>
        <end position="140"/>
    </location>
</feature>
<evidence type="ECO:0000256" key="2">
    <source>
        <dbReference type="ARBA" id="ARBA00007069"/>
    </source>
</evidence>
<comment type="similarity">
    <text evidence="2 9">Belongs to the binding-protein-dependent transport system permease family. CysTW subfamily.</text>
</comment>
<protein>
    <recommendedName>
        <fullName evidence="3 9">Phosphate transport system permease protein PstA</fullName>
    </recommendedName>
</protein>
<keyword evidence="8 9" id="KW-0472">Membrane</keyword>
<feature type="transmembrane region" description="Helical" evidence="9">
    <location>
        <begin position="68"/>
        <end position="93"/>
    </location>
</feature>
<keyword evidence="4" id="KW-0813">Transport</keyword>
<dbReference type="Gene3D" id="1.10.3720.10">
    <property type="entry name" value="MetI-like"/>
    <property type="match status" value="1"/>
</dbReference>
<evidence type="ECO:0000313" key="11">
    <source>
        <dbReference type="EMBL" id="MFD0949888.1"/>
    </source>
</evidence>
<dbReference type="NCBIfam" id="TIGR00974">
    <property type="entry name" value="3a0107s02c"/>
    <property type="match status" value="1"/>
</dbReference>
<dbReference type="Proteomes" id="UP001597044">
    <property type="component" value="Unassembled WGS sequence"/>
</dbReference>
<proteinExistence type="inferred from homology"/>
<evidence type="ECO:0000259" key="10">
    <source>
        <dbReference type="PROSITE" id="PS50928"/>
    </source>
</evidence>
<organism evidence="11 12">
    <name type="scientific">Paraperlucidibaca wandonensis</name>
    <dbReference type="NCBI Taxonomy" id="1268273"/>
    <lineage>
        <taxon>Bacteria</taxon>
        <taxon>Pseudomonadati</taxon>
        <taxon>Pseudomonadota</taxon>
        <taxon>Gammaproteobacteria</taxon>
        <taxon>Moraxellales</taxon>
        <taxon>Moraxellaceae</taxon>
        <taxon>Paraperlucidibaca</taxon>
    </lineage>
</organism>
<accession>A0ABW3HEK9</accession>
<dbReference type="InterPro" id="IPR000515">
    <property type="entry name" value="MetI-like"/>
</dbReference>
<feature type="transmembrane region" description="Helical" evidence="9">
    <location>
        <begin position="192"/>
        <end position="215"/>
    </location>
</feature>
<evidence type="ECO:0000256" key="9">
    <source>
        <dbReference type="RuleBase" id="RU363043"/>
    </source>
</evidence>
<evidence type="ECO:0000256" key="6">
    <source>
        <dbReference type="ARBA" id="ARBA00022692"/>
    </source>
</evidence>
<evidence type="ECO:0000256" key="8">
    <source>
        <dbReference type="ARBA" id="ARBA00023136"/>
    </source>
</evidence>
<keyword evidence="5 9" id="KW-1003">Cell membrane</keyword>
<comment type="caution">
    <text evidence="11">The sequence shown here is derived from an EMBL/GenBank/DDBJ whole genome shotgun (WGS) entry which is preliminary data.</text>
</comment>
<feature type="transmembrane region" description="Helical" evidence="9">
    <location>
        <begin position="259"/>
        <end position="281"/>
    </location>
</feature>
<dbReference type="InterPro" id="IPR005672">
    <property type="entry name" value="Phosphate_PstA"/>
</dbReference>
<evidence type="ECO:0000256" key="5">
    <source>
        <dbReference type="ARBA" id="ARBA00022475"/>
    </source>
</evidence>
<dbReference type="PANTHER" id="PTHR43470">
    <property type="entry name" value="PHOSPHATE TRANSPORT SYSTEM PERMEASE PROTEIN PSTA-RELATED"/>
    <property type="match status" value="1"/>
</dbReference>
<feature type="transmembrane region" description="Helical" evidence="9">
    <location>
        <begin position="146"/>
        <end position="171"/>
    </location>
</feature>
<evidence type="ECO:0000256" key="1">
    <source>
        <dbReference type="ARBA" id="ARBA00004651"/>
    </source>
</evidence>
<evidence type="ECO:0000256" key="7">
    <source>
        <dbReference type="ARBA" id="ARBA00022989"/>
    </source>
</evidence>
<name>A0ABW3HEK9_9GAMM</name>
<dbReference type="RefSeq" id="WP_379069996.1">
    <property type="nucleotide sequence ID" value="NZ_JBHTIT010000001.1"/>
</dbReference>
<evidence type="ECO:0000256" key="4">
    <source>
        <dbReference type="ARBA" id="ARBA00022448"/>
    </source>
</evidence>
<dbReference type="PROSITE" id="PS50928">
    <property type="entry name" value="ABC_TM1"/>
    <property type="match status" value="1"/>
</dbReference>
<dbReference type="SUPFAM" id="SSF161098">
    <property type="entry name" value="MetI-like"/>
    <property type="match status" value="1"/>
</dbReference>
<sequence>MHSKRMSLMANPRTVFSSQLISALLWLCAALVTGIFAWILIDILRLGLAHLSLDFLLSEPTRAGRSGGIAPIIVSTLWVLAIALTVALPLGLGSALWLHSFTAGGGRLLRTVRVLLDILAGVPSIVFGLFGAACFCIWMGMGFSILSGGLTLACMILPLLIRTTEMGLAAVPADWQRGALALGLSRTAALRCVLLPVAMPAILAGLMLSIGRILAETAVLLFTSGYVDRYPESMFDSGRVMALHIYDLSMNVTGGDANAYATALVLISVLLLVNGAATLVGTRWLRGSIRI</sequence>
<comment type="subcellular location">
    <subcellularLocation>
        <location evidence="9">Cell inner membrane</location>
        <topology evidence="9">Multi-pass membrane protein</topology>
    </subcellularLocation>
    <subcellularLocation>
        <location evidence="1">Cell membrane</location>
        <topology evidence="1">Multi-pass membrane protein</topology>
    </subcellularLocation>
</comment>
<evidence type="ECO:0000313" key="12">
    <source>
        <dbReference type="Proteomes" id="UP001597044"/>
    </source>
</evidence>
<keyword evidence="7 9" id="KW-1133">Transmembrane helix</keyword>
<dbReference type="EMBL" id="JBHTIT010000001">
    <property type="protein sequence ID" value="MFD0949888.1"/>
    <property type="molecule type" value="Genomic_DNA"/>
</dbReference>
<gene>
    <name evidence="11" type="primary">pstA</name>
    <name evidence="11" type="ORF">ACFQ0F_05720</name>
</gene>
<evidence type="ECO:0000256" key="3">
    <source>
        <dbReference type="ARBA" id="ARBA00016864"/>
    </source>
</evidence>
<dbReference type="Pfam" id="PF00528">
    <property type="entry name" value="BPD_transp_1"/>
    <property type="match status" value="1"/>
</dbReference>
<feature type="transmembrane region" description="Helical" evidence="9">
    <location>
        <begin position="20"/>
        <end position="48"/>
    </location>
</feature>